<gene>
    <name evidence="2" type="ORF">FEZ48_14000</name>
</gene>
<proteinExistence type="predicted"/>
<dbReference type="InterPro" id="IPR013324">
    <property type="entry name" value="RNA_pol_sigma_r3/r4-like"/>
</dbReference>
<sequence>MHYVELKRWENHDDGTDGDLAKNQTYIVSIHRQETIKKVIDTLNEREKKLQKQKDEVIELIEKFEGLDNQILKLKYVKGLTLENVANELGYDYQYIKNKHAQLMKMIRFTKEVK</sequence>
<feature type="coiled-coil region" evidence="1">
    <location>
        <begin position="33"/>
        <end position="70"/>
    </location>
</feature>
<comment type="caution">
    <text evidence="2">The sequence shown here is derived from an EMBL/GenBank/DDBJ whole genome shotgun (WGS) entry which is preliminary data.</text>
</comment>
<dbReference type="Proteomes" id="UP000307201">
    <property type="component" value="Unassembled WGS sequence"/>
</dbReference>
<keyword evidence="1" id="KW-0175">Coiled coil</keyword>
<accession>A0A5R9BUG8</accession>
<organism evidence="2 3">
    <name type="scientific">Marinilactibacillus psychrotolerans</name>
    <dbReference type="NCBI Taxonomy" id="191770"/>
    <lineage>
        <taxon>Bacteria</taxon>
        <taxon>Bacillati</taxon>
        <taxon>Bacillota</taxon>
        <taxon>Bacilli</taxon>
        <taxon>Lactobacillales</taxon>
        <taxon>Carnobacteriaceae</taxon>
        <taxon>Marinilactibacillus</taxon>
    </lineage>
</organism>
<evidence type="ECO:0000256" key="1">
    <source>
        <dbReference type="SAM" id="Coils"/>
    </source>
</evidence>
<evidence type="ECO:0000313" key="3">
    <source>
        <dbReference type="Proteomes" id="UP000307201"/>
    </source>
</evidence>
<dbReference type="EMBL" id="VBTE01000114">
    <property type="protein sequence ID" value="TLQ03661.1"/>
    <property type="molecule type" value="Genomic_DNA"/>
</dbReference>
<dbReference type="AlphaFoldDB" id="A0A5R9BUG8"/>
<protein>
    <submittedName>
        <fullName evidence="2">Sigma-70 family RNA polymerase sigma factor</fullName>
    </submittedName>
</protein>
<dbReference type="OrthoDB" id="2454082at2"/>
<name>A0A5R9BUG8_9LACT</name>
<reference evidence="2 3" key="1">
    <citation type="submission" date="2019-05" db="EMBL/GenBank/DDBJ databases">
        <title>The metagenome of a microbial culture collection derived from dairy environment covers the genomic content of the human microbiome.</title>
        <authorList>
            <person name="Roder T."/>
            <person name="Wuthrich D."/>
            <person name="Sattari Z."/>
            <person name="Von Ah U."/>
            <person name="Bar C."/>
            <person name="Ronchi F."/>
            <person name="Macpherson A.J."/>
            <person name="Ganal-Vonarburg S.C."/>
            <person name="Bruggmann R."/>
            <person name="Vergeres G."/>
        </authorList>
    </citation>
    <scope>NUCLEOTIDE SEQUENCE [LARGE SCALE GENOMIC DNA]</scope>
    <source>
        <strain evidence="2 3">FAM 24235</strain>
    </source>
</reference>
<evidence type="ECO:0000313" key="2">
    <source>
        <dbReference type="EMBL" id="TLQ03661.1"/>
    </source>
</evidence>
<dbReference type="SUPFAM" id="SSF88659">
    <property type="entry name" value="Sigma3 and sigma4 domains of RNA polymerase sigma factors"/>
    <property type="match status" value="1"/>
</dbReference>